<dbReference type="Proteomes" id="UP001165060">
    <property type="component" value="Unassembled WGS sequence"/>
</dbReference>
<dbReference type="SUPFAM" id="SSF54001">
    <property type="entry name" value="Cysteine proteinases"/>
    <property type="match status" value="1"/>
</dbReference>
<keyword evidence="8" id="KW-1185">Reference proteome</keyword>
<proteinExistence type="inferred from homology"/>
<dbReference type="SUPFAM" id="SSF49758">
    <property type="entry name" value="Calpain large subunit, middle domain (domain III)"/>
    <property type="match status" value="1"/>
</dbReference>
<protein>
    <recommendedName>
        <fullName evidence="6">Calpain catalytic domain-containing protein</fullName>
    </recommendedName>
</protein>
<feature type="domain" description="Calpain catalytic" evidence="6">
    <location>
        <begin position="28"/>
        <end position="242"/>
    </location>
</feature>
<dbReference type="PANTHER" id="PTHR10183:SF379">
    <property type="entry name" value="CALPAIN-5"/>
    <property type="match status" value="1"/>
</dbReference>
<keyword evidence="3" id="KW-0378">Hydrolase</keyword>
<comment type="caution">
    <text evidence="7">The sequence shown here is derived from an EMBL/GenBank/DDBJ whole genome shotgun (WGS) entry which is preliminary data.</text>
</comment>
<evidence type="ECO:0000256" key="1">
    <source>
        <dbReference type="ARBA" id="ARBA00007623"/>
    </source>
</evidence>
<keyword evidence="2" id="KW-0645">Protease</keyword>
<reference evidence="7 8" key="1">
    <citation type="journal article" date="2023" name="Commun. Biol.">
        <title>Genome analysis of Parmales, the sister group of diatoms, reveals the evolutionary specialization of diatoms from phago-mixotrophs to photoautotrophs.</title>
        <authorList>
            <person name="Ban H."/>
            <person name="Sato S."/>
            <person name="Yoshikawa S."/>
            <person name="Yamada K."/>
            <person name="Nakamura Y."/>
            <person name="Ichinomiya M."/>
            <person name="Sato N."/>
            <person name="Blanc-Mathieu R."/>
            <person name="Endo H."/>
            <person name="Kuwata A."/>
            <person name="Ogata H."/>
        </authorList>
    </citation>
    <scope>NUCLEOTIDE SEQUENCE [LARGE SCALE GENOMIC DNA]</scope>
</reference>
<dbReference type="Gene3D" id="3.90.70.10">
    <property type="entry name" value="Cysteine proteinases"/>
    <property type="match status" value="1"/>
</dbReference>
<dbReference type="SMART" id="SM00230">
    <property type="entry name" value="CysPc"/>
    <property type="match status" value="1"/>
</dbReference>
<dbReference type="Pfam" id="PF00648">
    <property type="entry name" value="Peptidase_C2"/>
    <property type="match status" value="1"/>
</dbReference>
<dbReference type="InterPro" id="IPR022684">
    <property type="entry name" value="Calpain_cysteine_protease"/>
</dbReference>
<dbReference type="Pfam" id="PF01067">
    <property type="entry name" value="Calpain_III"/>
    <property type="match status" value="1"/>
</dbReference>
<evidence type="ECO:0000313" key="8">
    <source>
        <dbReference type="Proteomes" id="UP001165060"/>
    </source>
</evidence>
<dbReference type="EMBL" id="BRYB01001581">
    <property type="protein sequence ID" value="GMI28958.1"/>
    <property type="molecule type" value="Genomic_DNA"/>
</dbReference>
<dbReference type="PANTHER" id="PTHR10183">
    <property type="entry name" value="CALPAIN"/>
    <property type="match status" value="1"/>
</dbReference>
<evidence type="ECO:0000256" key="3">
    <source>
        <dbReference type="ARBA" id="ARBA00022801"/>
    </source>
</evidence>
<dbReference type="InterPro" id="IPR001300">
    <property type="entry name" value="Peptidase_C2_calpain_cat"/>
</dbReference>
<comment type="similarity">
    <text evidence="1">Belongs to the peptidase C2 family.</text>
</comment>
<name>A0ABQ6MN16_9STRA</name>
<keyword evidence="4" id="KW-0788">Thiol protease</keyword>
<dbReference type="PRINTS" id="PR00704">
    <property type="entry name" value="CALPAIN"/>
</dbReference>
<comment type="caution">
    <text evidence="5">Lacks conserved residue(s) required for the propagation of feature annotation.</text>
</comment>
<evidence type="ECO:0000256" key="2">
    <source>
        <dbReference type="ARBA" id="ARBA00022670"/>
    </source>
</evidence>
<gene>
    <name evidence="7" type="ORF">TeGR_g14021</name>
</gene>
<evidence type="ECO:0000259" key="6">
    <source>
        <dbReference type="PROSITE" id="PS50203"/>
    </source>
</evidence>
<organism evidence="7 8">
    <name type="scientific">Tetraparma gracilis</name>
    <dbReference type="NCBI Taxonomy" id="2962635"/>
    <lineage>
        <taxon>Eukaryota</taxon>
        <taxon>Sar</taxon>
        <taxon>Stramenopiles</taxon>
        <taxon>Ochrophyta</taxon>
        <taxon>Bolidophyceae</taxon>
        <taxon>Parmales</taxon>
        <taxon>Triparmaceae</taxon>
        <taxon>Tetraparma</taxon>
    </lineage>
</organism>
<dbReference type="InterPro" id="IPR022682">
    <property type="entry name" value="Calpain_domain_III"/>
</dbReference>
<evidence type="ECO:0000256" key="5">
    <source>
        <dbReference type="PROSITE-ProRule" id="PRU00239"/>
    </source>
</evidence>
<evidence type="ECO:0000256" key="4">
    <source>
        <dbReference type="ARBA" id="ARBA00022807"/>
    </source>
</evidence>
<sequence length="610" mass="68016">MSGTKWFAYSDDAEARQKESEIVASLGEFSKAGRWLYVHVSDQIPCNLAGSIYFSRSSDPNACAVMVLEKAYAKLHGTYESLRAGRVEYALEDLSGLACSAVRLTDPRHAPRVESGAAWQQFKAEFAAGHRHCFSRTRGPDPRAGERGLLGGHAYPVLEVCELHADSTADLEALDVKLVRMADRWGIGDGWRGDWCRGSGCWEDYPDIARIVERKGAIPGSFWIKWEDMVANFTTVFTVYAGAGLDAPATKSEYKGAWSTGDVKSGAGGLPPAESFPQNPQYAFAVSEPTTVVGVLSQPDLMFTKGLLPDREYALAVGYVVMKLTGTKSRSTKFHATKMVGQSASISAARSVCGVSELMPGRYRRLLKDRLVALRRRDILEAKKQGFRQKGTRHSETVRQIKVGQQQEKLKRLQISARLRRKQAQDTRMRKLHLSMVKSLHSSKREAEVADAQKLRMMKTEGGARAQALDAFFAERIEMVNNHIGGQEEERAKQGRDQEGLIREMLWELARDSKERVEKQIQRAVELEDEETRKSAESTLALAQVVGLEDWHNVYKDRFMTPTTRSLQDISNALDQKRGVGADKVQKQRELRKAQLSNAYGAGVGRTRGR</sequence>
<dbReference type="PROSITE" id="PS50203">
    <property type="entry name" value="CALPAIN_CAT"/>
    <property type="match status" value="1"/>
</dbReference>
<evidence type="ECO:0000313" key="7">
    <source>
        <dbReference type="EMBL" id="GMI28958.1"/>
    </source>
</evidence>
<dbReference type="InterPro" id="IPR038765">
    <property type="entry name" value="Papain-like_cys_pep_sf"/>
</dbReference>
<accession>A0ABQ6MN16</accession>
<dbReference type="Gene3D" id="2.60.120.380">
    <property type="match status" value="1"/>
</dbReference>
<dbReference type="InterPro" id="IPR036213">
    <property type="entry name" value="Calpain_III_sf"/>
</dbReference>